<evidence type="ECO:0000313" key="1">
    <source>
        <dbReference type="EMBL" id="SFO16566.1"/>
    </source>
</evidence>
<proteinExistence type="predicted"/>
<protein>
    <submittedName>
        <fullName evidence="1">Uncharacterized protein</fullName>
    </submittedName>
</protein>
<dbReference type="Proteomes" id="UP000181899">
    <property type="component" value="Unassembled WGS sequence"/>
</dbReference>
<evidence type="ECO:0000313" key="2">
    <source>
        <dbReference type="Proteomes" id="UP000181899"/>
    </source>
</evidence>
<accession>A0A1I5EYU3</accession>
<name>A0A1I5EYU3_9CLOT</name>
<dbReference type="OrthoDB" id="2988509at2"/>
<gene>
    <name evidence="1" type="ORF">SAMN04488695_12311</name>
</gene>
<sequence length="412" mass="49091">MNWDKFCQIIHLLFHKRDREIKFDNSVIEMNIYDNNIRYTKSEFETLLLEYNKFDYSEFSIYNNDKYEALVHVDKYYNGRLSEDRCIESDEVSIYMSKCSDEIILSLLNEFKDELSNLRFFYSSFRYRETNIELFDLLRGMFRANSLYIIKKGETMKRELFENMALAFSFNYSYNIDRVVRPVNSFSEIVTMIHKRSARMRYDDLSVPLLNYKKEIVDRYLMAQSSEDIFVQFIGYYQIMEHFFSEVSKENIHTTIKEIIQHPGFSPKRKKDTAKLAEAIITKMNSYKEDFRGTEIEALELTLEKYIDIQNLMDSLNDFENGIVNYYSTHEVSFSKGKKVELMDSSNKKIFKDIASRIYNTRNSLVHSKSNEYNIKEKGIYRPFKDSAELSKELPLMRIIAETIIIKTSSEM</sequence>
<dbReference type="RefSeq" id="WP_074913314.1">
    <property type="nucleotide sequence ID" value="NZ_FOVK01000023.1"/>
</dbReference>
<organism evidence="1 2">
    <name type="scientific">Proteiniclasticum ruminis</name>
    <dbReference type="NCBI Taxonomy" id="398199"/>
    <lineage>
        <taxon>Bacteria</taxon>
        <taxon>Bacillati</taxon>
        <taxon>Bacillota</taxon>
        <taxon>Clostridia</taxon>
        <taxon>Eubacteriales</taxon>
        <taxon>Clostridiaceae</taxon>
        <taxon>Proteiniclasticum</taxon>
    </lineage>
</organism>
<keyword evidence="2" id="KW-1185">Reference proteome</keyword>
<reference evidence="1 2" key="1">
    <citation type="submission" date="2016-10" db="EMBL/GenBank/DDBJ databases">
        <authorList>
            <person name="de Groot N.N."/>
        </authorList>
    </citation>
    <scope>NUCLEOTIDE SEQUENCE [LARGE SCALE GENOMIC DNA]</scope>
    <source>
        <strain evidence="1 2">ML2</strain>
    </source>
</reference>
<dbReference type="AlphaFoldDB" id="A0A1I5EYU3"/>
<dbReference type="EMBL" id="FOVK01000023">
    <property type="protein sequence ID" value="SFO16566.1"/>
    <property type="molecule type" value="Genomic_DNA"/>
</dbReference>